<comment type="cofactor">
    <cofactor evidence="4">
        <name>Mn(2+)</name>
        <dbReference type="ChEBI" id="CHEBI:29035"/>
    </cofactor>
    <text evidence="4">Binds 2 manganese ions per subunit.</text>
</comment>
<name>A0A2H0VD15_9BACT</name>
<evidence type="ECO:0000313" key="7">
    <source>
        <dbReference type="Proteomes" id="UP000230557"/>
    </source>
</evidence>
<dbReference type="PIRSF" id="PIRSF036979">
    <property type="entry name" value="Arginase"/>
    <property type="match status" value="1"/>
</dbReference>
<dbReference type="AlphaFoldDB" id="A0A2H0VD15"/>
<dbReference type="CDD" id="cd11593">
    <property type="entry name" value="Agmatinase-like_2"/>
    <property type="match status" value="1"/>
</dbReference>
<gene>
    <name evidence="6" type="primary">speB</name>
    <name evidence="6" type="ORF">COT91_03655</name>
</gene>
<dbReference type="Pfam" id="PF00491">
    <property type="entry name" value="Arginase"/>
    <property type="match status" value="1"/>
</dbReference>
<keyword evidence="4" id="KW-0464">Manganese</keyword>
<dbReference type="PANTHER" id="PTHR11358:SF26">
    <property type="entry name" value="GUANIDINO ACID HYDROLASE, MITOCHONDRIAL"/>
    <property type="match status" value="1"/>
</dbReference>
<reference evidence="7" key="1">
    <citation type="submission" date="2017-09" db="EMBL/GenBank/DDBJ databases">
        <title>Depth-based differentiation of microbial function through sediment-hosted aquifers and enrichment of novel symbionts in the deep terrestrial subsurface.</title>
        <authorList>
            <person name="Probst A.J."/>
            <person name="Ladd B."/>
            <person name="Jarett J.K."/>
            <person name="Geller-Mcgrath D.E."/>
            <person name="Sieber C.M.K."/>
            <person name="Emerson J.B."/>
            <person name="Anantharaman K."/>
            <person name="Thomas B.C."/>
            <person name="Malmstrom R."/>
            <person name="Stieglmeier M."/>
            <person name="Klingl A."/>
            <person name="Woyke T."/>
            <person name="Ryan C.M."/>
            <person name="Banfield J.F."/>
        </authorList>
    </citation>
    <scope>NUCLEOTIDE SEQUENCE [LARGE SCALE GENOMIC DNA]</scope>
</reference>
<feature type="binding site" evidence="4">
    <location>
        <position position="128"/>
    </location>
    <ligand>
        <name>Mn(2+)</name>
        <dbReference type="ChEBI" id="CHEBI:29035"/>
        <label>1</label>
    </ligand>
</feature>
<dbReference type="GO" id="GO:0033389">
    <property type="term" value="P:putrescine biosynthetic process from arginine, via agmatine"/>
    <property type="evidence" value="ECO:0007669"/>
    <property type="project" value="TreeGrafter"/>
</dbReference>
<evidence type="ECO:0000256" key="1">
    <source>
        <dbReference type="ARBA" id="ARBA00009227"/>
    </source>
</evidence>
<evidence type="ECO:0000256" key="5">
    <source>
        <dbReference type="RuleBase" id="RU003684"/>
    </source>
</evidence>
<sequence>MFYQKLTINSVKKLYEQWKYNFGALEKQDFEKSKLAIFQFPYDSTVSFGSGAKEGPVAIVRNSRFLDEMWSDEKGVLLDGFIDTDIFLLDEFILSRNSAKEAVDGVTEAVGDWAVSKNKFPLVLGGEHSITSGVTRALKKKNKNFAVLQIDAHTDLLNSFEGSKYSHACVMRRILDQNIKITQVGIRNTNPEVKEFMGRADTKKKVTTFYGTDVPVAKILKSLPKDVYITIDLDGLDPSIMPSVGTPEPGGLSWERLLDLLNGVFKSKNIIGADVVELAPIHGFEAPNFLAAKLVYELIKHKLT</sequence>
<evidence type="ECO:0000256" key="4">
    <source>
        <dbReference type="PIRSR" id="PIRSR036979-1"/>
    </source>
</evidence>
<dbReference type="Gene3D" id="3.40.800.10">
    <property type="entry name" value="Ureohydrolase domain"/>
    <property type="match status" value="1"/>
</dbReference>
<evidence type="ECO:0000256" key="3">
    <source>
        <dbReference type="ARBA" id="ARBA00022801"/>
    </source>
</evidence>
<dbReference type="GO" id="GO:0046872">
    <property type="term" value="F:metal ion binding"/>
    <property type="evidence" value="ECO:0007669"/>
    <property type="project" value="UniProtKB-KW"/>
</dbReference>
<dbReference type="SUPFAM" id="SSF52768">
    <property type="entry name" value="Arginase/deacetylase"/>
    <property type="match status" value="1"/>
</dbReference>
<feature type="binding site" evidence="4">
    <location>
        <position position="234"/>
    </location>
    <ligand>
        <name>Mn(2+)</name>
        <dbReference type="ChEBI" id="CHEBI:29035"/>
        <label>2</label>
    </ligand>
</feature>
<dbReference type="InterPro" id="IPR023696">
    <property type="entry name" value="Ureohydrolase_dom_sf"/>
</dbReference>
<keyword evidence="3 5" id="KW-0378">Hydrolase</keyword>
<dbReference type="NCBIfam" id="TIGR01230">
    <property type="entry name" value="agmatinase"/>
    <property type="match status" value="1"/>
</dbReference>
<feature type="binding site" evidence="4">
    <location>
        <position position="155"/>
    </location>
    <ligand>
        <name>Mn(2+)</name>
        <dbReference type="ChEBI" id="CHEBI:29035"/>
        <label>1</label>
    </ligand>
</feature>
<proteinExistence type="inferred from homology"/>
<dbReference type="GO" id="GO:0008783">
    <property type="term" value="F:agmatinase activity"/>
    <property type="evidence" value="ECO:0007669"/>
    <property type="project" value="TreeGrafter"/>
</dbReference>
<evidence type="ECO:0000256" key="2">
    <source>
        <dbReference type="ARBA" id="ARBA00022723"/>
    </source>
</evidence>
<evidence type="ECO:0000313" key="6">
    <source>
        <dbReference type="EMBL" id="PIR96992.1"/>
    </source>
</evidence>
<dbReference type="PROSITE" id="PS01053">
    <property type="entry name" value="ARGINASE_1"/>
    <property type="match status" value="1"/>
</dbReference>
<dbReference type="Proteomes" id="UP000230557">
    <property type="component" value="Unassembled WGS sequence"/>
</dbReference>
<feature type="binding site" evidence="4">
    <location>
        <position position="153"/>
    </location>
    <ligand>
        <name>Mn(2+)</name>
        <dbReference type="ChEBI" id="CHEBI:29035"/>
        <label>1</label>
    </ligand>
</feature>
<dbReference type="InterPro" id="IPR006035">
    <property type="entry name" value="Ureohydrolase"/>
</dbReference>
<protein>
    <submittedName>
        <fullName evidence="6">Agmatinase</fullName>
    </submittedName>
</protein>
<organism evidence="6 7">
    <name type="scientific">Candidatus Doudnabacteria bacterium CG10_big_fil_rev_8_21_14_0_10_41_10</name>
    <dbReference type="NCBI Taxonomy" id="1974551"/>
    <lineage>
        <taxon>Bacteria</taxon>
        <taxon>Candidatus Doudnaibacteriota</taxon>
    </lineage>
</organism>
<feature type="binding site" evidence="4">
    <location>
        <position position="232"/>
    </location>
    <ligand>
        <name>Mn(2+)</name>
        <dbReference type="ChEBI" id="CHEBI:29035"/>
        <label>2</label>
    </ligand>
</feature>
<accession>A0A2H0VD15</accession>
<dbReference type="PANTHER" id="PTHR11358">
    <property type="entry name" value="ARGINASE/AGMATINASE"/>
    <property type="match status" value="1"/>
</dbReference>
<dbReference type="InterPro" id="IPR005925">
    <property type="entry name" value="Agmatinase-rel"/>
</dbReference>
<dbReference type="EMBL" id="PFAJ01000049">
    <property type="protein sequence ID" value="PIR96992.1"/>
    <property type="molecule type" value="Genomic_DNA"/>
</dbReference>
<feature type="binding site" evidence="4">
    <location>
        <position position="151"/>
    </location>
    <ligand>
        <name>Mn(2+)</name>
        <dbReference type="ChEBI" id="CHEBI:29035"/>
        <label>1</label>
    </ligand>
</feature>
<dbReference type="InterPro" id="IPR020855">
    <property type="entry name" value="Ureohydrolase_Mn_BS"/>
</dbReference>
<dbReference type="PROSITE" id="PS51409">
    <property type="entry name" value="ARGINASE_2"/>
    <property type="match status" value="1"/>
</dbReference>
<comment type="caution">
    <text evidence="6">The sequence shown here is derived from an EMBL/GenBank/DDBJ whole genome shotgun (WGS) entry which is preliminary data.</text>
</comment>
<comment type="similarity">
    <text evidence="1">Belongs to the arginase family. Agmatinase subfamily.</text>
</comment>
<keyword evidence="2 4" id="KW-0479">Metal-binding</keyword>